<proteinExistence type="predicted"/>
<dbReference type="NCBIfam" id="TIGR03725">
    <property type="entry name" value="T6A_YeaZ"/>
    <property type="match status" value="1"/>
</dbReference>
<comment type="caution">
    <text evidence="2">The sequence shown here is derived from an EMBL/GenBank/DDBJ whole genome shotgun (WGS) entry which is preliminary data.</text>
</comment>
<organism evidence="2 3">
    <name type="scientific">Candidatus Beckwithbacteria bacterium RBG_13_42_9</name>
    <dbReference type="NCBI Taxonomy" id="1797457"/>
    <lineage>
        <taxon>Bacteria</taxon>
        <taxon>Candidatus Beckwithiibacteriota</taxon>
    </lineage>
</organism>
<dbReference type="STRING" id="1797457.A2160_03225"/>
<name>A0A1F5E7V1_9BACT</name>
<dbReference type="InterPro" id="IPR022496">
    <property type="entry name" value="T6A_TsaB"/>
</dbReference>
<dbReference type="SUPFAM" id="SSF53067">
    <property type="entry name" value="Actin-like ATPase domain"/>
    <property type="match status" value="1"/>
</dbReference>
<reference evidence="2 3" key="1">
    <citation type="journal article" date="2016" name="Nat. Commun.">
        <title>Thousands of microbial genomes shed light on interconnected biogeochemical processes in an aquifer system.</title>
        <authorList>
            <person name="Anantharaman K."/>
            <person name="Brown C.T."/>
            <person name="Hug L.A."/>
            <person name="Sharon I."/>
            <person name="Castelle C.J."/>
            <person name="Probst A.J."/>
            <person name="Thomas B.C."/>
            <person name="Singh A."/>
            <person name="Wilkins M.J."/>
            <person name="Karaoz U."/>
            <person name="Brodie E.L."/>
            <person name="Williams K.H."/>
            <person name="Hubbard S.S."/>
            <person name="Banfield J.F."/>
        </authorList>
    </citation>
    <scope>NUCLEOTIDE SEQUENCE [LARGE SCALE GENOMIC DNA]</scope>
</reference>
<gene>
    <name evidence="2" type="ORF">A2160_03225</name>
</gene>
<keyword evidence="2" id="KW-0808">Transferase</keyword>
<dbReference type="InterPro" id="IPR043129">
    <property type="entry name" value="ATPase_NBD"/>
</dbReference>
<dbReference type="EMBL" id="MEZK01000010">
    <property type="protein sequence ID" value="OGD63445.1"/>
    <property type="molecule type" value="Genomic_DNA"/>
</dbReference>
<dbReference type="Pfam" id="PF00814">
    <property type="entry name" value="TsaD"/>
    <property type="match status" value="1"/>
</dbReference>
<dbReference type="AlphaFoldDB" id="A0A1F5E7V1"/>
<accession>A0A1F5E7V1</accession>
<evidence type="ECO:0000259" key="1">
    <source>
        <dbReference type="Pfam" id="PF00814"/>
    </source>
</evidence>
<evidence type="ECO:0000313" key="3">
    <source>
        <dbReference type="Proteomes" id="UP000177006"/>
    </source>
</evidence>
<dbReference type="Proteomes" id="UP000177006">
    <property type="component" value="Unassembled WGS sequence"/>
</dbReference>
<dbReference type="GO" id="GO:0016740">
    <property type="term" value="F:transferase activity"/>
    <property type="evidence" value="ECO:0007669"/>
    <property type="project" value="UniProtKB-KW"/>
</dbReference>
<sequence length="99" mass="11245">MELYIDTSSNQQTIIMIEDHKIVEKYDNPREQRLLEIIEKALKQKKAKIEDISSIKVNLGPGSFTGLRVGCTVANTLGWLLKIPINGKKVGEFVEPKYE</sequence>
<dbReference type="InterPro" id="IPR000905">
    <property type="entry name" value="Gcp-like_dom"/>
</dbReference>
<evidence type="ECO:0000313" key="2">
    <source>
        <dbReference type="EMBL" id="OGD63445.1"/>
    </source>
</evidence>
<dbReference type="GO" id="GO:0002949">
    <property type="term" value="P:tRNA threonylcarbamoyladenosine modification"/>
    <property type="evidence" value="ECO:0007669"/>
    <property type="project" value="InterPro"/>
</dbReference>
<feature type="domain" description="Gcp-like" evidence="1">
    <location>
        <begin position="31"/>
        <end position="85"/>
    </location>
</feature>
<dbReference type="Gene3D" id="3.30.420.40">
    <property type="match status" value="1"/>
</dbReference>
<protein>
    <submittedName>
        <fullName evidence="2">tRNA (Adenosine(37)-N6)-threonylcarbamoyltransferase complex dimerization subunit type 1 TsaB</fullName>
    </submittedName>
</protein>